<dbReference type="GO" id="GO:0005930">
    <property type="term" value="C:axoneme"/>
    <property type="evidence" value="ECO:0007669"/>
    <property type="project" value="UniProtKB-SubCell"/>
</dbReference>
<reference evidence="5 6" key="1">
    <citation type="journal article" date="2024" name="Nat. Commun.">
        <title>Phylogenomics reveals the evolutionary origins of lichenization in chlorophyte algae.</title>
        <authorList>
            <person name="Puginier C."/>
            <person name="Libourel C."/>
            <person name="Otte J."/>
            <person name="Skaloud P."/>
            <person name="Haon M."/>
            <person name="Grisel S."/>
            <person name="Petersen M."/>
            <person name="Berrin J.G."/>
            <person name="Delaux P.M."/>
            <person name="Dal Grande F."/>
            <person name="Keller J."/>
        </authorList>
    </citation>
    <scope>NUCLEOTIDE SEQUENCE [LARGE SCALE GENOMIC DNA]</scope>
    <source>
        <strain evidence="5 6">SAG 2043</strain>
    </source>
</reference>
<comment type="subcellular location">
    <subcellularLocation>
        <location evidence="1">Cytoplasm</location>
        <location evidence="1">Cytoskeleton</location>
        <location evidence="1">Cilium axoneme</location>
    </subcellularLocation>
</comment>
<dbReference type="FunFam" id="3.80.10.10:FF:000094">
    <property type="entry name" value="protein C21orf2 isoform X1"/>
    <property type="match status" value="1"/>
</dbReference>
<dbReference type="InterPro" id="IPR032675">
    <property type="entry name" value="LRR_dom_sf"/>
</dbReference>
<gene>
    <name evidence="5" type="ORF">WJX72_001565</name>
</gene>
<dbReference type="Pfam" id="PF14580">
    <property type="entry name" value="LRR_9"/>
    <property type="match status" value="1"/>
</dbReference>
<dbReference type="GO" id="GO:0036064">
    <property type="term" value="C:ciliary basal body"/>
    <property type="evidence" value="ECO:0007669"/>
    <property type="project" value="UniProtKB-ARBA"/>
</dbReference>
<evidence type="ECO:0000313" key="6">
    <source>
        <dbReference type="Proteomes" id="UP001489004"/>
    </source>
</evidence>
<evidence type="ECO:0000256" key="3">
    <source>
        <dbReference type="ARBA" id="ARBA00022737"/>
    </source>
</evidence>
<dbReference type="AlphaFoldDB" id="A0AAW1R5K6"/>
<keyword evidence="3" id="KW-0677">Repeat</keyword>
<keyword evidence="2" id="KW-0433">Leucine-rich repeat</keyword>
<dbReference type="PANTHER" id="PTHR18849">
    <property type="entry name" value="LEUCINE RICH REPEAT PROTEIN"/>
    <property type="match status" value="1"/>
</dbReference>
<comment type="caution">
    <text evidence="5">The sequence shown here is derived from an EMBL/GenBank/DDBJ whole genome shotgun (WGS) entry which is preliminary data.</text>
</comment>
<feature type="compositionally biased region" description="Polar residues" evidence="4">
    <location>
        <begin position="134"/>
        <end position="143"/>
    </location>
</feature>
<dbReference type="PROSITE" id="PS51450">
    <property type="entry name" value="LRR"/>
    <property type="match status" value="2"/>
</dbReference>
<dbReference type="Proteomes" id="UP001489004">
    <property type="component" value="Unassembled WGS sequence"/>
</dbReference>
<dbReference type="Gene3D" id="3.80.10.10">
    <property type="entry name" value="Ribonuclease Inhibitor"/>
    <property type="match status" value="1"/>
</dbReference>
<dbReference type="EMBL" id="JALJOR010000001">
    <property type="protein sequence ID" value="KAK9828696.1"/>
    <property type="molecule type" value="Genomic_DNA"/>
</dbReference>
<evidence type="ECO:0000313" key="5">
    <source>
        <dbReference type="EMBL" id="KAK9828696.1"/>
    </source>
</evidence>
<protein>
    <submittedName>
        <fullName evidence="5">Uncharacterized protein</fullName>
    </submittedName>
</protein>
<sequence length="323" mass="34793">MALIEKLVLAKSRVDRLEDVKNLNLWGQDLEDMGLLSSLPNVEVLSLSVNKISSLRDFAGCRKLQEVYLRKNEIRDLAEIEHLAELPDLKVLWMADNPCADTPGYRSQVIHTLTALTKLDNEDITPEERGQASPPGQSVANAASTLTPLPGAQHLACAANASSTGRGAAGPGEPLASRASTGKRSAADLQRPGASPNVLYAVMALLADLDAESLRIVKAEVEQRLQAAVGTHSSRQKVLRSGPAANVLELKQDAPRHDSIVTIHAEEGNLLLPPYEVPPFQNNFLITWTDSYTLYVNGQAFMTLDKHKQQSISALAAAASGVL</sequence>
<feature type="region of interest" description="Disordered" evidence="4">
    <location>
        <begin position="162"/>
        <end position="191"/>
    </location>
</feature>
<evidence type="ECO:0000256" key="2">
    <source>
        <dbReference type="ARBA" id="ARBA00022614"/>
    </source>
</evidence>
<dbReference type="PANTHER" id="PTHR18849:SF0">
    <property type="entry name" value="CILIA- AND FLAGELLA-ASSOCIATED PROTEIN 410-RELATED"/>
    <property type="match status" value="1"/>
</dbReference>
<accession>A0AAW1R5K6</accession>
<dbReference type="InterPro" id="IPR001611">
    <property type="entry name" value="Leu-rich_rpt"/>
</dbReference>
<evidence type="ECO:0000256" key="4">
    <source>
        <dbReference type="SAM" id="MobiDB-lite"/>
    </source>
</evidence>
<name>A0AAW1R5K6_9CHLO</name>
<evidence type="ECO:0000256" key="1">
    <source>
        <dbReference type="ARBA" id="ARBA00004430"/>
    </source>
</evidence>
<proteinExistence type="predicted"/>
<feature type="region of interest" description="Disordered" evidence="4">
    <location>
        <begin position="120"/>
        <end position="143"/>
    </location>
</feature>
<dbReference type="SUPFAM" id="SSF52058">
    <property type="entry name" value="L domain-like"/>
    <property type="match status" value="1"/>
</dbReference>
<organism evidence="5 6">
    <name type="scientific">[Myrmecia] bisecta</name>
    <dbReference type="NCBI Taxonomy" id="41462"/>
    <lineage>
        <taxon>Eukaryota</taxon>
        <taxon>Viridiplantae</taxon>
        <taxon>Chlorophyta</taxon>
        <taxon>core chlorophytes</taxon>
        <taxon>Trebouxiophyceae</taxon>
        <taxon>Trebouxiales</taxon>
        <taxon>Trebouxiaceae</taxon>
        <taxon>Myrmecia</taxon>
    </lineage>
</organism>
<keyword evidence="6" id="KW-1185">Reference proteome</keyword>